<gene>
    <name evidence="1" type="ORF">CGI_10010418</name>
</gene>
<proteinExistence type="predicted"/>
<dbReference type="AlphaFoldDB" id="K1Q5Y8"/>
<accession>K1Q5Y8</accession>
<name>K1Q5Y8_MAGGI</name>
<sequence length="393" mass="45464">MRAVRIPAVLVSRVTHFKVLALCFICTSVYVYLYSEVSLQSLTLHKMIMAAIGDFRSWQKQIWELWDYIRYGEFFTDTDSAEKDRNITRNYATTQVSRSRMDRNVSRAPVNTENLALDMLHTNATLLTLFTTWQTSVEKFTCHNNTVRNWNLLKPFVQPILFTNENELSIQVTAMGWKVLPVSKAGRGVPVLKNMYLDTIKVFNSTFYAYANGDILFTDTLIITLLTVLTSSLNKSRPLMVIGRRTNVDNVTALEARDQITITKAAEFRGTLFSAWGEDYFITMKNYPWKDIPDVIVGRRAYDNWLVLDARRRGHVVDATETILAVHQTTYRGNYEGHSHRDSDYNHNLLVRTFRRLHYAAGKTSCTELITRYNSTHAPQIQWRNPNKECYPL</sequence>
<dbReference type="HOGENOM" id="CLU_783578_0_0_1"/>
<protein>
    <submittedName>
        <fullName evidence="1">Uncharacterized protein</fullName>
    </submittedName>
</protein>
<organism evidence="1">
    <name type="scientific">Magallana gigas</name>
    <name type="common">Pacific oyster</name>
    <name type="synonym">Crassostrea gigas</name>
    <dbReference type="NCBI Taxonomy" id="29159"/>
    <lineage>
        <taxon>Eukaryota</taxon>
        <taxon>Metazoa</taxon>
        <taxon>Spiralia</taxon>
        <taxon>Lophotrochozoa</taxon>
        <taxon>Mollusca</taxon>
        <taxon>Bivalvia</taxon>
        <taxon>Autobranchia</taxon>
        <taxon>Pteriomorphia</taxon>
        <taxon>Ostreida</taxon>
        <taxon>Ostreoidea</taxon>
        <taxon>Ostreidae</taxon>
        <taxon>Magallana</taxon>
    </lineage>
</organism>
<reference evidence="1" key="1">
    <citation type="journal article" date="2012" name="Nature">
        <title>The oyster genome reveals stress adaptation and complexity of shell formation.</title>
        <authorList>
            <person name="Zhang G."/>
            <person name="Fang X."/>
            <person name="Guo X."/>
            <person name="Li L."/>
            <person name="Luo R."/>
            <person name="Xu F."/>
            <person name="Yang P."/>
            <person name="Zhang L."/>
            <person name="Wang X."/>
            <person name="Qi H."/>
            <person name="Xiong Z."/>
            <person name="Que H."/>
            <person name="Xie Y."/>
            <person name="Holland P.W."/>
            <person name="Paps J."/>
            <person name="Zhu Y."/>
            <person name="Wu F."/>
            <person name="Chen Y."/>
            <person name="Wang J."/>
            <person name="Peng C."/>
            <person name="Meng J."/>
            <person name="Yang L."/>
            <person name="Liu J."/>
            <person name="Wen B."/>
            <person name="Zhang N."/>
            <person name="Huang Z."/>
            <person name="Zhu Q."/>
            <person name="Feng Y."/>
            <person name="Mount A."/>
            <person name="Hedgecock D."/>
            <person name="Xu Z."/>
            <person name="Liu Y."/>
            <person name="Domazet-Loso T."/>
            <person name="Du Y."/>
            <person name="Sun X."/>
            <person name="Zhang S."/>
            <person name="Liu B."/>
            <person name="Cheng P."/>
            <person name="Jiang X."/>
            <person name="Li J."/>
            <person name="Fan D."/>
            <person name="Wang W."/>
            <person name="Fu W."/>
            <person name="Wang T."/>
            <person name="Wang B."/>
            <person name="Zhang J."/>
            <person name="Peng Z."/>
            <person name="Li Y."/>
            <person name="Li N."/>
            <person name="Wang J."/>
            <person name="Chen M."/>
            <person name="He Y."/>
            <person name="Tan F."/>
            <person name="Song X."/>
            <person name="Zheng Q."/>
            <person name="Huang R."/>
            <person name="Yang H."/>
            <person name="Du X."/>
            <person name="Chen L."/>
            <person name="Yang M."/>
            <person name="Gaffney P.M."/>
            <person name="Wang S."/>
            <person name="Luo L."/>
            <person name="She Z."/>
            <person name="Ming Y."/>
            <person name="Huang W."/>
            <person name="Zhang S."/>
            <person name="Huang B."/>
            <person name="Zhang Y."/>
            <person name="Qu T."/>
            <person name="Ni P."/>
            <person name="Miao G."/>
            <person name="Wang J."/>
            <person name="Wang Q."/>
            <person name="Steinberg C.E."/>
            <person name="Wang H."/>
            <person name="Li N."/>
            <person name="Qian L."/>
            <person name="Zhang G."/>
            <person name="Li Y."/>
            <person name="Yang H."/>
            <person name="Liu X."/>
            <person name="Wang J."/>
            <person name="Yin Y."/>
            <person name="Wang J."/>
        </authorList>
    </citation>
    <scope>NUCLEOTIDE SEQUENCE [LARGE SCALE GENOMIC DNA]</scope>
    <source>
        <strain evidence="1">05x7-T-G4-1.051#20</strain>
    </source>
</reference>
<evidence type="ECO:0000313" key="1">
    <source>
        <dbReference type="EMBL" id="EKC29338.1"/>
    </source>
</evidence>
<dbReference type="EMBL" id="JH816693">
    <property type="protein sequence ID" value="EKC29338.1"/>
    <property type="molecule type" value="Genomic_DNA"/>
</dbReference>
<dbReference type="InParanoid" id="K1Q5Y8"/>